<dbReference type="EMBL" id="RQTK01000984">
    <property type="protein sequence ID" value="RUS73024.1"/>
    <property type="molecule type" value="Genomic_DNA"/>
</dbReference>
<keyword evidence="4" id="KW-1185">Reference proteome</keyword>
<comment type="caution">
    <text evidence="3">The sequence shown here is derived from an EMBL/GenBank/DDBJ whole genome shotgun (WGS) entry which is preliminary data.</text>
</comment>
<sequence>MCSCVLCVLAPPAAVDACSDPKVKKELRFNSDVIVIAGGKAAVDACSDPKVKKELRFNSDVIVIAGNDTWTVRKHSQEALGELSNARLTDRRGSGIQEASLASRAHNRERNRQGSNPDLLRRKPMFYPRTTAPPGMLEKGRRKGRESAKEGNRASGRCLGRCQKLCDLGGRQRMLGEYNNPDTMSAVDACSDPKVKKELRFNSDVIVIAGNDTWTVRKHSQEALGELSNARLTDRRGSGIQEASLASRAHKQTIMDFRYNNGAEILRYPENPTTYCLFHREKKKKKKKKKISSYT</sequence>
<dbReference type="Proteomes" id="UP000271974">
    <property type="component" value="Unassembled WGS sequence"/>
</dbReference>
<protein>
    <recommendedName>
        <fullName evidence="5">FAD/NAD(P)-binding domain-containing protein</fullName>
    </recommendedName>
</protein>
<evidence type="ECO:0000256" key="2">
    <source>
        <dbReference type="SAM" id="SignalP"/>
    </source>
</evidence>
<evidence type="ECO:0008006" key="5">
    <source>
        <dbReference type="Google" id="ProtNLM"/>
    </source>
</evidence>
<evidence type="ECO:0000313" key="3">
    <source>
        <dbReference type="EMBL" id="RUS73024.1"/>
    </source>
</evidence>
<gene>
    <name evidence="3" type="ORF">EGW08_019210</name>
</gene>
<keyword evidence="2" id="KW-0732">Signal</keyword>
<feature type="signal peptide" evidence="2">
    <location>
        <begin position="1"/>
        <end position="17"/>
    </location>
</feature>
<reference evidence="3 4" key="1">
    <citation type="submission" date="2019-01" db="EMBL/GenBank/DDBJ databases">
        <title>A draft genome assembly of the solar-powered sea slug Elysia chlorotica.</title>
        <authorList>
            <person name="Cai H."/>
            <person name="Li Q."/>
            <person name="Fang X."/>
            <person name="Li J."/>
            <person name="Curtis N.E."/>
            <person name="Altenburger A."/>
            <person name="Shibata T."/>
            <person name="Feng M."/>
            <person name="Maeda T."/>
            <person name="Schwartz J.A."/>
            <person name="Shigenobu S."/>
            <person name="Lundholm N."/>
            <person name="Nishiyama T."/>
            <person name="Yang H."/>
            <person name="Hasebe M."/>
            <person name="Li S."/>
            <person name="Pierce S.K."/>
            <person name="Wang J."/>
        </authorList>
    </citation>
    <scope>NUCLEOTIDE SEQUENCE [LARGE SCALE GENOMIC DNA]</scope>
    <source>
        <strain evidence="3">EC2010</strain>
        <tissue evidence="3">Whole organism of an adult</tissue>
    </source>
</reference>
<organism evidence="3 4">
    <name type="scientific">Elysia chlorotica</name>
    <name type="common">Eastern emerald elysia</name>
    <name type="synonym">Sea slug</name>
    <dbReference type="NCBI Taxonomy" id="188477"/>
    <lineage>
        <taxon>Eukaryota</taxon>
        <taxon>Metazoa</taxon>
        <taxon>Spiralia</taxon>
        <taxon>Lophotrochozoa</taxon>
        <taxon>Mollusca</taxon>
        <taxon>Gastropoda</taxon>
        <taxon>Heterobranchia</taxon>
        <taxon>Euthyneura</taxon>
        <taxon>Panpulmonata</taxon>
        <taxon>Sacoglossa</taxon>
        <taxon>Placobranchoidea</taxon>
        <taxon>Plakobranchidae</taxon>
        <taxon>Elysia</taxon>
    </lineage>
</organism>
<proteinExistence type="predicted"/>
<feature type="chain" id="PRO_5019401050" description="FAD/NAD(P)-binding domain-containing protein" evidence="2">
    <location>
        <begin position="18"/>
        <end position="295"/>
    </location>
</feature>
<feature type="region of interest" description="Disordered" evidence="1">
    <location>
        <begin position="99"/>
        <end position="154"/>
    </location>
</feature>
<name>A0A433SUP3_ELYCH</name>
<evidence type="ECO:0000256" key="1">
    <source>
        <dbReference type="SAM" id="MobiDB-lite"/>
    </source>
</evidence>
<accession>A0A433SUP3</accession>
<dbReference type="AlphaFoldDB" id="A0A433SUP3"/>
<evidence type="ECO:0000313" key="4">
    <source>
        <dbReference type="Proteomes" id="UP000271974"/>
    </source>
</evidence>